<keyword evidence="3" id="KW-1185">Reference proteome</keyword>
<dbReference type="EMBL" id="RPFL01000069">
    <property type="protein sequence ID" value="RPD83208.1"/>
    <property type="molecule type" value="Genomic_DNA"/>
</dbReference>
<dbReference type="Proteomes" id="UP000272412">
    <property type="component" value="Unassembled WGS sequence"/>
</dbReference>
<dbReference type="Gene3D" id="2.10.109.10">
    <property type="entry name" value="Umud Fragment, subunit A"/>
    <property type="match status" value="1"/>
</dbReference>
<dbReference type="SMART" id="SM00530">
    <property type="entry name" value="HTH_XRE"/>
    <property type="match status" value="1"/>
</dbReference>
<reference evidence="2 3" key="1">
    <citation type="submission" date="2018-11" db="EMBL/GenBank/DDBJ databases">
        <title>Neisseria weixii sp. nov. isolated from the rectal contents of plateau pika (Ochotona cruzoniae).</title>
        <authorList>
            <person name="Zhang G."/>
        </authorList>
    </citation>
    <scope>NUCLEOTIDE SEQUENCE [LARGE SCALE GENOMIC DNA]</scope>
    <source>
        <strain evidence="2 3">10009</strain>
    </source>
</reference>
<dbReference type="CDD" id="cd00093">
    <property type="entry name" value="HTH_XRE"/>
    <property type="match status" value="1"/>
</dbReference>
<dbReference type="GO" id="GO:0003677">
    <property type="term" value="F:DNA binding"/>
    <property type="evidence" value="ECO:0007669"/>
    <property type="project" value="InterPro"/>
</dbReference>
<dbReference type="InterPro" id="IPR015927">
    <property type="entry name" value="Peptidase_S24_S26A/B/C"/>
</dbReference>
<dbReference type="InterPro" id="IPR039418">
    <property type="entry name" value="LexA-like"/>
</dbReference>
<dbReference type="Pfam" id="PF00717">
    <property type="entry name" value="Peptidase_S24"/>
    <property type="match status" value="1"/>
</dbReference>
<dbReference type="SUPFAM" id="SSF51306">
    <property type="entry name" value="LexA/Signal peptidase"/>
    <property type="match status" value="1"/>
</dbReference>
<dbReference type="InterPro" id="IPR001387">
    <property type="entry name" value="Cro/C1-type_HTH"/>
</dbReference>
<dbReference type="Pfam" id="PF01381">
    <property type="entry name" value="HTH_3"/>
    <property type="match status" value="1"/>
</dbReference>
<feature type="domain" description="HTH cro/C1-type" evidence="1">
    <location>
        <begin position="9"/>
        <end position="64"/>
    </location>
</feature>
<dbReference type="PROSITE" id="PS50943">
    <property type="entry name" value="HTH_CROC1"/>
    <property type="match status" value="1"/>
</dbReference>
<dbReference type="SUPFAM" id="SSF47413">
    <property type="entry name" value="lambda repressor-like DNA-binding domains"/>
    <property type="match status" value="1"/>
</dbReference>
<protein>
    <submittedName>
        <fullName evidence="2">XRE family transcriptional regulator</fullName>
    </submittedName>
</protein>
<gene>
    <name evidence="2" type="ORF">EGK74_13145</name>
</gene>
<comment type="caution">
    <text evidence="2">The sequence shown here is derived from an EMBL/GenBank/DDBJ whole genome shotgun (WGS) entry which is preliminary data.</text>
</comment>
<dbReference type="InterPro" id="IPR010982">
    <property type="entry name" value="Lambda_DNA-bd_dom_sf"/>
</dbReference>
<evidence type="ECO:0000259" key="1">
    <source>
        <dbReference type="PROSITE" id="PS50943"/>
    </source>
</evidence>
<dbReference type="RefSeq" id="WP_123803949.1">
    <property type="nucleotide sequence ID" value="NZ_RPFL01000069.1"/>
</dbReference>
<organism evidence="2 3">
    <name type="scientific">Neisseria weixii</name>
    <dbReference type="NCBI Taxonomy" id="1853276"/>
    <lineage>
        <taxon>Bacteria</taxon>
        <taxon>Pseudomonadati</taxon>
        <taxon>Pseudomonadota</taxon>
        <taxon>Betaproteobacteria</taxon>
        <taxon>Neisseriales</taxon>
        <taxon>Neisseriaceae</taxon>
        <taxon>Neisseria</taxon>
    </lineage>
</organism>
<dbReference type="InterPro" id="IPR036286">
    <property type="entry name" value="LexA/Signal_pep-like_sf"/>
</dbReference>
<evidence type="ECO:0000313" key="3">
    <source>
        <dbReference type="Proteomes" id="UP000272412"/>
    </source>
</evidence>
<proteinExistence type="predicted"/>
<dbReference type="AlphaFoldDB" id="A0A3N4MJ21"/>
<dbReference type="Gene3D" id="1.10.260.40">
    <property type="entry name" value="lambda repressor-like DNA-binding domains"/>
    <property type="match status" value="1"/>
</dbReference>
<dbReference type="CDD" id="cd06529">
    <property type="entry name" value="S24_LexA-like"/>
    <property type="match status" value="1"/>
</dbReference>
<name>A0A3N4MJ21_9NEIS</name>
<sequence>MNYDLAKWVSSARKQSNLTQEELAEAIGFSGKGSISAIEKGRNKPTFDVMVKIAEVCNYPLPYQNQIIHNNANHIQVGGNNFGNASYCPSNSSDIQTPVDLENISQTEFIKPFAARVPNDDLCDEGIFKNDILLIDPNVAVRHGNFVLVLASQNRGLIAKLLIDLKNQHFLKYNENKPEIRPEDVKIIGVVMSLSRAYV</sequence>
<evidence type="ECO:0000313" key="2">
    <source>
        <dbReference type="EMBL" id="RPD83208.1"/>
    </source>
</evidence>
<dbReference type="OrthoDB" id="7865033at2"/>
<accession>A0A3N4MJ21</accession>